<name>A0A517MUG9_9BACT</name>
<dbReference type="EMBL" id="CP036263">
    <property type="protein sequence ID" value="QDS98529.1"/>
    <property type="molecule type" value="Genomic_DNA"/>
</dbReference>
<evidence type="ECO:0000313" key="6">
    <source>
        <dbReference type="Proteomes" id="UP000319852"/>
    </source>
</evidence>
<proteinExistence type="predicted"/>
<accession>A0A517MUG9</accession>
<evidence type="ECO:0000259" key="3">
    <source>
        <dbReference type="Pfam" id="PF00108"/>
    </source>
</evidence>
<dbReference type="SUPFAM" id="SSF53901">
    <property type="entry name" value="Thiolase-like"/>
    <property type="match status" value="1"/>
</dbReference>
<dbReference type="PANTHER" id="PTHR34069">
    <property type="entry name" value="3-OXOACYL-[ACYL-CARRIER-PROTEIN] SYNTHASE 3"/>
    <property type="match status" value="1"/>
</dbReference>
<dbReference type="Gene3D" id="3.40.47.10">
    <property type="match status" value="2"/>
</dbReference>
<dbReference type="Proteomes" id="UP000319852">
    <property type="component" value="Chromosome"/>
</dbReference>
<dbReference type="PANTHER" id="PTHR34069:SF3">
    <property type="entry name" value="ACYL-COA:ACYL-COA ALKYLTRANSFERASE"/>
    <property type="match status" value="1"/>
</dbReference>
<dbReference type="RefSeq" id="WP_246117916.1">
    <property type="nucleotide sequence ID" value="NZ_CP036263.1"/>
</dbReference>
<evidence type="ECO:0000259" key="4">
    <source>
        <dbReference type="Pfam" id="PF08541"/>
    </source>
</evidence>
<dbReference type="EC" id="2.3.1.180" evidence="5"/>
<keyword evidence="1 5" id="KW-0808">Transferase</keyword>
<dbReference type="AlphaFoldDB" id="A0A517MUG9"/>
<dbReference type="GO" id="GO:0033818">
    <property type="term" value="F:beta-ketoacyl-acyl-carrier-protein synthase III activity"/>
    <property type="evidence" value="ECO:0007669"/>
    <property type="project" value="UniProtKB-EC"/>
</dbReference>
<evidence type="ECO:0000313" key="5">
    <source>
        <dbReference type="EMBL" id="QDS98529.1"/>
    </source>
</evidence>
<evidence type="ECO:0000256" key="2">
    <source>
        <dbReference type="ARBA" id="ARBA00023315"/>
    </source>
</evidence>
<keyword evidence="6" id="KW-1185">Reference proteome</keyword>
<dbReference type="Pfam" id="PF00108">
    <property type="entry name" value="Thiolase_N"/>
    <property type="match status" value="1"/>
</dbReference>
<organism evidence="5 6">
    <name type="scientific">Adhaeretor mobilis</name>
    <dbReference type="NCBI Taxonomy" id="1930276"/>
    <lineage>
        <taxon>Bacteria</taxon>
        <taxon>Pseudomonadati</taxon>
        <taxon>Planctomycetota</taxon>
        <taxon>Planctomycetia</taxon>
        <taxon>Pirellulales</taxon>
        <taxon>Lacipirellulaceae</taxon>
        <taxon>Adhaeretor</taxon>
    </lineage>
</organism>
<dbReference type="GO" id="GO:0044550">
    <property type="term" value="P:secondary metabolite biosynthetic process"/>
    <property type="evidence" value="ECO:0007669"/>
    <property type="project" value="TreeGrafter"/>
</dbReference>
<dbReference type="InterPro" id="IPR016039">
    <property type="entry name" value="Thiolase-like"/>
</dbReference>
<dbReference type="KEGG" id="amob:HG15A2_18100"/>
<gene>
    <name evidence="5" type="primary">fabH_1</name>
    <name evidence="5" type="ORF">HG15A2_18100</name>
</gene>
<feature type="domain" description="Thiolase N-terminal" evidence="3">
    <location>
        <begin position="90"/>
        <end position="177"/>
    </location>
</feature>
<reference evidence="5 6" key="1">
    <citation type="submission" date="2019-02" db="EMBL/GenBank/DDBJ databases">
        <title>Deep-cultivation of Planctomycetes and their phenomic and genomic characterization uncovers novel biology.</title>
        <authorList>
            <person name="Wiegand S."/>
            <person name="Jogler M."/>
            <person name="Boedeker C."/>
            <person name="Pinto D."/>
            <person name="Vollmers J."/>
            <person name="Rivas-Marin E."/>
            <person name="Kohn T."/>
            <person name="Peeters S.H."/>
            <person name="Heuer A."/>
            <person name="Rast P."/>
            <person name="Oberbeckmann S."/>
            <person name="Bunk B."/>
            <person name="Jeske O."/>
            <person name="Meyerdierks A."/>
            <person name="Storesund J.E."/>
            <person name="Kallscheuer N."/>
            <person name="Luecker S."/>
            <person name="Lage O.M."/>
            <person name="Pohl T."/>
            <person name="Merkel B.J."/>
            <person name="Hornburger P."/>
            <person name="Mueller R.-W."/>
            <person name="Bruemmer F."/>
            <person name="Labrenz M."/>
            <person name="Spormann A.M."/>
            <person name="Op den Camp H."/>
            <person name="Overmann J."/>
            <person name="Amann R."/>
            <person name="Jetten M.S.M."/>
            <person name="Mascher T."/>
            <person name="Medema M.H."/>
            <person name="Devos D.P."/>
            <person name="Kaster A.-K."/>
            <person name="Ovreas L."/>
            <person name="Rohde M."/>
            <person name="Galperin M.Y."/>
            <person name="Jogler C."/>
        </authorList>
    </citation>
    <scope>NUCLEOTIDE SEQUENCE [LARGE SCALE GENOMIC DNA]</scope>
    <source>
        <strain evidence="5 6">HG15A2</strain>
    </source>
</reference>
<dbReference type="Pfam" id="PF08541">
    <property type="entry name" value="ACP_syn_III_C"/>
    <property type="match status" value="1"/>
</dbReference>
<sequence>MARLPMQIPLVSLKQNAQPAEIDSTLMKYSQVCLEAFGYTLPEEVVTTDALESKLAQGYQRLRLPEGRLELMTGIRERRFYPPGTTPGSVSATSAANAIQASGLDPGEIGALVHGSVCRDFLEPATACGVHHALRLPQSCMIYDVSNACLGVLTGMVQLANMIELGQIKAGLVMGTECGRTLVENTVRRINEDESVTRKNIKLLVASLTIGSGSVAAVLCHESISKTGNKLLGGAVTASTDHHELCQSEGLETFMQTDSEQLMRRGVAAGGATFDPFLAELDWTREDINRTVCHQVGVAHRKMLFEELQLEEALDVPTLETLGNTGAAALPLTMALGAEAGQFQRDDSVAMLGIGSGINCQMLGVRWQESRVVGNAKSLQYEPMQ</sequence>
<dbReference type="NCBIfam" id="NF006720">
    <property type="entry name" value="PRK09258.1"/>
    <property type="match status" value="1"/>
</dbReference>
<dbReference type="InterPro" id="IPR020616">
    <property type="entry name" value="Thiolase_N"/>
</dbReference>
<keyword evidence="2 5" id="KW-0012">Acyltransferase</keyword>
<dbReference type="InterPro" id="IPR013747">
    <property type="entry name" value="ACP_syn_III_C"/>
</dbReference>
<evidence type="ECO:0000256" key="1">
    <source>
        <dbReference type="ARBA" id="ARBA00022679"/>
    </source>
</evidence>
<feature type="domain" description="Beta-ketoacyl-[acyl-carrier-protein] synthase III C-terminal" evidence="4">
    <location>
        <begin position="278"/>
        <end position="367"/>
    </location>
</feature>
<protein>
    <submittedName>
        <fullName evidence="5">3-oxoacyl-[acyl-carrier-protein] synthase 3</fullName>
        <ecNumber evidence="5">2.3.1.180</ecNumber>
    </submittedName>
</protein>